<proteinExistence type="predicted"/>
<reference evidence="2" key="1">
    <citation type="submission" date="2020-05" db="EMBL/GenBank/DDBJ databases">
        <title>WGS assembly of Panicum virgatum.</title>
        <authorList>
            <person name="Lovell J.T."/>
            <person name="Jenkins J."/>
            <person name="Shu S."/>
            <person name="Juenger T.E."/>
            <person name="Schmutz J."/>
        </authorList>
    </citation>
    <scope>NUCLEOTIDE SEQUENCE</scope>
    <source>
        <strain evidence="2">AP13</strain>
    </source>
</reference>
<dbReference type="Proteomes" id="UP000823388">
    <property type="component" value="Chromosome 1K"/>
</dbReference>
<evidence type="ECO:0000313" key="3">
    <source>
        <dbReference type="Proteomes" id="UP000823388"/>
    </source>
</evidence>
<dbReference type="AlphaFoldDB" id="A0A8T0X9W0"/>
<evidence type="ECO:0000256" key="1">
    <source>
        <dbReference type="SAM" id="MobiDB-lite"/>
    </source>
</evidence>
<feature type="region of interest" description="Disordered" evidence="1">
    <location>
        <begin position="1"/>
        <end position="34"/>
    </location>
</feature>
<dbReference type="EMBL" id="CM029037">
    <property type="protein sequence ID" value="KAG2656880.1"/>
    <property type="molecule type" value="Genomic_DNA"/>
</dbReference>
<protein>
    <submittedName>
        <fullName evidence="2">Uncharacterized protein</fullName>
    </submittedName>
</protein>
<comment type="caution">
    <text evidence="2">The sequence shown here is derived from an EMBL/GenBank/DDBJ whole genome shotgun (WGS) entry which is preliminary data.</text>
</comment>
<evidence type="ECO:0000313" key="2">
    <source>
        <dbReference type="EMBL" id="KAG2656880.1"/>
    </source>
</evidence>
<organism evidence="2 3">
    <name type="scientific">Panicum virgatum</name>
    <name type="common">Blackwell switchgrass</name>
    <dbReference type="NCBI Taxonomy" id="38727"/>
    <lineage>
        <taxon>Eukaryota</taxon>
        <taxon>Viridiplantae</taxon>
        <taxon>Streptophyta</taxon>
        <taxon>Embryophyta</taxon>
        <taxon>Tracheophyta</taxon>
        <taxon>Spermatophyta</taxon>
        <taxon>Magnoliopsida</taxon>
        <taxon>Liliopsida</taxon>
        <taxon>Poales</taxon>
        <taxon>Poaceae</taxon>
        <taxon>PACMAD clade</taxon>
        <taxon>Panicoideae</taxon>
        <taxon>Panicodae</taxon>
        <taxon>Paniceae</taxon>
        <taxon>Panicinae</taxon>
        <taxon>Panicum</taxon>
        <taxon>Panicum sect. Hiantes</taxon>
    </lineage>
</organism>
<name>A0A8T0X9W0_PANVG</name>
<sequence length="97" mass="10386">MGLDLNFPPTDDEEDDPFGGLLHGQDHPPPAGAYPMGAAYGAPSLHLNMATYEPVHEEDGFIAPTAASNIDLNFALEEEESGTVHARIRLSPTVETK</sequence>
<keyword evidence="3" id="KW-1185">Reference proteome</keyword>
<accession>A0A8T0X9W0</accession>
<gene>
    <name evidence="2" type="ORF">PVAP13_1KG125177</name>
</gene>